<reference evidence="2 3" key="1">
    <citation type="submission" date="2019-11" db="EMBL/GenBank/DDBJ databases">
        <title>Winogradskyella ouciana sp. nov., isolated from the hadal seawater of the Mariana Trench.</title>
        <authorList>
            <person name="Liu R."/>
        </authorList>
    </citation>
    <scope>NUCLEOTIDE SEQUENCE [LARGE SCALE GENOMIC DNA]</scope>
    <source>
        <strain evidence="2 3">ZXX205</strain>
    </source>
</reference>
<protein>
    <submittedName>
        <fullName evidence="2">Uncharacterized protein</fullName>
    </submittedName>
</protein>
<keyword evidence="3" id="KW-1185">Reference proteome</keyword>
<feature type="signal peptide" evidence="1">
    <location>
        <begin position="1"/>
        <end position="22"/>
    </location>
</feature>
<name>A0A7K1GCJ9_9FLAO</name>
<evidence type="ECO:0000313" key="2">
    <source>
        <dbReference type="EMBL" id="MTE26775.1"/>
    </source>
</evidence>
<dbReference type="AlphaFoldDB" id="A0A7K1GCJ9"/>
<evidence type="ECO:0000313" key="3">
    <source>
        <dbReference type="Proteomes" id="UP000447545"/>
    </source>
</evidence>
<evidence type="ECO:0000256" key="1">
    <source>
        <dbReference type="SAM" id="SignalP"/>
    </source>
</evidence>
<sequence length="299" mass="35459">MKKLYTTLALVFFGMSISFAQAWMTNLEIAQRLAQVQNKMVLMVWEETTNYQYPVFVKDDRGRTIYIDNLFEDEEVSPLIWEYFVPVIVSEYRYADLYEKIKGKRSQIYIDKFNDDSIKIMDVNGNILNVSYFTEDFQNITEIIRLYGLNTQYIAQELKDYKSEKDFYSAYYLASKYLDFALYADTKTRSSIVNLSNIYLQEAVELIKEQEPEDRPSLEQRCELLKIQEYLILKRPKKVIRLLRKLKDEDIYESNKSFVAFLYYTAYMSTDKPEDAEPWKAKISLVNLSKAQKIINLNT</sequence>
<keyword evidence="1" id="KW-0732">Signal</keyword>
<comment type="caution">
    <text evidence="2">The sequence shown here is derived from an EMBL/GenBank/DDBJ whole genome shotgun (WGS) entry which is preliminary data.</text>
</comment>
<gene>
    <name evidence="2" type="ORF">F1003_07500</name>
</gene>
<dbReference type="Proteomes" id="UP000447545">
    <property type="component" value="Unassembled WGS sequence"/>
</dbReference>
<dbReference type="RefSeq" id="WP_155088579.1">
    <property type="nucleotide sequence ID" value="NZ_WJYA01000004.1"/>
</dbReference>
<dbReference type="EMBL" id="WJYA01000004">
    <property type="protein sequence ID" value="MTE26775.1"/>
    <property type="molecule type" value="Genomic_DNA"/>
</dbReference>
<feature type="chain" id="PRO_5029524880" evidence="1">
    <location>
        <begin position="23"/>
        <end position="299"/>
    </location>
</feature>
<organism evidence="2 3">
    <name type="scientific">Winogradskyella ouciana</name>
    <dbReference type="NCBI Taxonomy" id="2608631"/>
    <lineage>
        <taxon>Bacteria</taxon>
        <taxon>Pseudomonadati</taxon>
        <taxon>Bacteroidota</taxon>
        <taxon>Flavobacteriia</taxon>
        <taxon>Flavobacteriales</taxon>
        <taxon>Flavobacteriaceae</taxon>
        <taxon>Winogradskyella</taxon>
    </lineage>
</organism>
<proteinExistence type="predicted"/>
<accession>A0A7K1GCJ9</accession>